<keyword evidence="4" id="KW-0968">Cytoplasmic vesicle</keyword>
<accession>A0A5N5FV00</accession>
<dbReference type="GO" id="GO:0030125">
    <property type="term" value="C:clathrin vesicle coat"/>
    <property type="evidence" value="ECO:0007669"/>
    <property type="project" value="TreeGrafter"/>
</dbReference>
<dbReference type="CDD" id="cd03571">
    <property type="entry name" value="ENTH"/>
    <property type="match status" value="1"/>
</dbReference>
<organism evidence="7 8">
    <name type="scientific">Pyrus ussuriensis x Pyrus communis</name>
    <dbReference type="NCBI Taxonomy" id="2448454"/>
    <lineage>
        <taxon>Eukaryota</taxon>
        <taxon>Viridiplantae</taxon>
        <taxon>Streptophyta</taxon>
        <taxon>Embryophyta</taxon>
        <taxon>Tracheophyta</taxon>
        <taxon>Spermatophyta</taxon>
        <taxon>Magnoliopsida</taxon>
        <taxon>eudicotyledons</taxon>
        <taxon>Gunneridae</taxon>
        <taxon>Pentapetalae</taxon>
        <taxon>rosids</taxon>
        <taxon>fabids</taxon>
        <taxon>Rosales</taxon>
        <taxon>Rosaceae</taxon>
        <taxon>Amygdaloideae</taxon>
        <taxon>Maleae</taxon>
        <taxon>Pyrus</taxon>
    </lineage>
</organism>
<comment type="caution">
    <text evidence="7">The sequence shown here is derived from an EMBL/GenBank/DDBJ whole genome shotgun (WGS) entry which is preliminary data.</text>
</comment>
<dbReference type="SMART" id="SM00273">
    <property type="entry name" value="ENTH"/>
    <property type="match status" value="1"/>
</dbReference>
<dbReference type="GO" id="GO:0005543">
    <property type="term" value="F:phospholipid binding"/>
    <property type="evidence" value="ECO:0007669"/>
    <property type="project" value="TreeGrafter"/>
</dbReference>
<name>A0A5N5FV00_9ROSA</name>
<evidence type="ECO:0000256" key="1">
    <source>
        <dbReference type="ARBA" id="ARBA00004132"/>
    </source>
</evidence>
<dbReference type="Proteomes" id="UP000327157">
    <property type="component" value="Chromosome 11"/>
</dbReference>
<evidence type="ECO:0000259" key="6">
    <source>
        <dbReference type="PROSITE" id="PS50942"/>
    </source>
</evidence>
<evidence type="ECO:0000313" key="7">
    <source>
        <dbReference type="EMBL" id="KAB2606883.1"/>
    </source>
</evidence>
<dbReference type="SUPFAM" id="SSF48464">
    <property type="entry name" value="ENTH/VHS domain"/>
    <property type="match status" value="1"/>
</dbReference>
<dbReference type="GO" id="GO:0005794">
    <property type="term" value="C:Golgi apparatus"/>
    <property type="evidence" value="ECO:0007669"/>
    <property type="project" value="UniProtKB-SubCell"/>
</dbReference>
<dbReference type="GO" id="GO:0005768">
    <property type="term" value="C:endosome"/>
    <property type="evidence" value="ECO:0007669"/>
    <property type="project" value="TreeGrafter"/>
</dbReference>
<dbReference type="GO" id="GO:0030276">
    <property type="term" value="F:clathrin binding"/>
    <property type="evidence" value="ECO:0007669"/>
    <property type="project" value="TreeGrafter"/>
</dbReference>
<dbReference type="InterPro" id="IPR008942">
    <property type="entry name" value="ENTH_VHS"/>
</dbReference>
<keyword evidence="3" id="KW-0333">Golgi apparatus</keyword>
<reference evidence="8" key="2">
    <citation type="submission" date="2019-10" db="EMBL/GenBank/DDBJ databases">
        <title>A de novo genome assembly of a pear dwarfing rootstock.</title>
        <authorList>
            <person name="Wang F."/>
            <person name="Wang J."/>
            <person name="Li S."/>
            <person name="Zhang Y."/>
            <person name="Fang M."/>
            <person name="Ma L."/>
            <person name="Zhao Y."/>
            <person name="Jiang S."/>
        </authorList>
    </citation>
    <scope>NUCLEOTIDE SEQUENCE [LARGE SCALE GENOMIC DNA]</scope>
</reference>
<proteinExistence type="predicted"/>
<reference evidence="7 8" key="1">
    <citation type="submission" date="2019-09" db="EMBL/GenBank/DDBJ databases">
        <authorList>
            <person name="Ou C."/>
        </authorList>
    </citation>
    <scope>NUCLEOTIDE SEQUENCE [LARGE SCALE GENOMIC DNA]</scope>
    <source>
        <strain evidence="7">S2</strain>
        <tissue evidence="7">Leaf</tissue>
    </source>
</reference>
<sequence>MSSDSNWMKHSIDHGEGESHNTMRDEDTSDEELVDTAVSGYGVAMDLQANGELGRKEFRDVQLVKTRENECCGKPSMSVFAGQQVRWKRPSFGTLKINCDRAWHGKSMLGGHGWVVRDFAGLLQMAGGVGGEIREVKFMNVQRGGNLAAHAVVSYATSRDDMSILSNSISSSNNAAPSFHEFKKQASFFFKEKIKTARLVLTDVTPAQLLTEEATNGNPLSPDTRTLGSISKAAFELEDYTRIVEILHKRLVKFERKNWRVSYNSLIVVEHLLTHGPESVAVEFEVDKDVIQQMGSFQHIDEKGFNWGLALRKKSGRILKLLEKGPLLKEERDKARKLTRGIQGFGSFCQRSSGSSAQGILRESSFQTYGRSKSQSLFSDDENQENQFPSSDVEDFTKKVEESKRSNESIAIVVAVNDEVEKPKARTSFKENMVPNKDNLERCCCKGESNPLLDGEKNVSRVEISAEDAHPFNETHNLSAASLLAAALICFIACCNLMRSFVNGCSYYTCSL</sequence>
<comment type="subcellular location">
    <subcellularLocation>
        <location evidence="1">Cytoplasmic vesicle</location>
        <location evidence="1">Clathrin-coated vesicle</location>
    </subcellularLocation>
    <subcellularLocation>
        <location evidence="2">Golgi apparatus</location>
    </subcellularLocation>
</comment>
<dbReference type="OrthoDB" id="4033880at2759"/>
<evidence type="ECO:0000313" key="8">
    <source>
        <dbReference type="Proteomes" id="UP000327157"/>
    </source>
</evidence>
<dbReference type="AlphaFoldDB" id="A0A5N5FV00"/>
<evidence type="ECO:0000256" key="3">
    <source>
        <dbReference type="ARBA" id="ARBA00023034"/>
    </source>
</evidence>
<feature type="domain" description="ENTH" evidence="6">
    <location>
        <begin position="199"/>
        <end position="332"/>
    </location>
</feature>
<evidence type="ECO:0000256" key="4">
    <source>
        <dbReference type="ARBA" id="ARBA00023329"/>
    </source>
</evidence>
<dbReference type="Gene3D" id="1.25.40.90">
    <property type="match status" value="1"/>
</dbReference>
<dbReference type="GO" id="GO:0005886">
    <property type="term" value="C:plasma membrane"/>
    <property type="evidence" value="ECO:0007669"/>
    <property type="project" value="TreeGrafter"/>
</dbReference>
<keyword evidence="8" id="KW-1185">Reference proteome</keyword>
<dbReference type="PROSITE" id="PS50942">
    <property type="entry name" value="ENTH"/>
    <property type="match status" value="1"/>
</dbReference>
<dbReference type="PANTHER" id="PTHR12276">
    <property type="entry name" value="EPSIN/ENT-RELATED"/>
    <property type="match status" value="1"/>
</dbReference>
<reference evidence="7 8" key="3">
    <citation type="submission" date="2019-11" db="EMBL/GenBank/DDBJ databases">
        <title>A de novo genome assembly of a pear dwarfing rootstock.</title>
        <authorList>
            <person name="Wang F."/>
            <person name="Wang J."/>
            <person name="Li S."/>
            <person name="Zhang Y."/>
            <person name="Fang M."/>
            <person name="Ma L."/>
            <person name="Zhao Y."/>
            <person name="Jiang S."/>
        </authorList>
    </citation>
    <scope>NUCLEOTIDE SEQUENCE [LARGE SCALE GENOMIC DNA]</scope>
    <source>
        <strain evidence="7">S2</strain>
        <tissue evidence="7">Leaf</tissue>
    </source>
</reference>
<dbReference type="Pfam" id="PF01417">
    <property type="entry name" value="ENTH"/>
    <property type="match status" value="1"/>
</dbReference>
<evidence type="ECO:0000256" key="2">
    <source>
        <dbReference type="ARBA" id="ARBA00004555"/>
    </source>
</evidence>
<dbReference type="EMBL" id="SMOL01000559">
    <property type="protein sequence ID" value="KAB2606883.1"/>
    <property type="molecule type" value="Genomic_DNA"/>
</dbReference>
<gene>
    <name evidence="7" type="ORF">D8674_006600</name>
</gene>
<feature type="region of interest" description="Disordered" evidence="5">
    <location>
        <begin position="372"/>
        <end position="396"/>
    </location>
</feature>
<protein>
    <recommendedName>
        <fullName evidence="6">ENTH domain-containing protein</fullName>
    </recommendedName>
</protein>
<feature type="compositionally biased region" description="Basic and acidic residues" evidence="5">
    <location>
        <begin position="10"/>
        <end position="26"/>
    </location>
</feature>
<dbReference type="PANTHER" id="PTHR12276:SF116">
    <property type="entry name" value="ENTH_VHS FAMILY PROTEIN"/>
    <property type="match status" value="1"/>
</dbReference>
<dbReference type="InterPro" id="IPR013809">
    <property type="entry name" value="ENTH"/>
</dbReference>
<dbReference type="GO" id="GO:0006897">
    <property type="term" value="P:endocytosis"/>
    <property type="evidence" value="ECO:0007669"/>
    <property type="project" value="TreeGrafter"/>
</dbReference>
<evidence type="ECO:0000256" key="5">
    <source>
        <dbReference type="SAM" id="MobiDB-lite"/>
    </source>
</evidence>
<feature type="region of interest" description="Disordered" evidence="5">
    <location>
        <begin position="1"/>
        <end position="31"/>
    </location>
</feature>